<sequence>MENDKLVGIVSLGDLAVAVSNQSNKKVGAALENIPVPAEPNK</sequence>
<reference evidence="1 2" key="1">
    <citation type="submission" date="2021-01" db="EMBL/GenBank/DDBJ databases">
        <title>Genomic Encyclopedia of Type Strains, Phase IV (KMG-IV): sequencing the most valuable type-strain genomes for metagenomic binning, comparative biology and taxonomic classification.</title>
        <authorList>
            <person name="Goeker M."/>
        </authorList>
    </citation>
    <scope>NUCLEOTIDE SEQUENCE [LARGE SCALE GENOMIC DNA]</scope>
    <source>
        <strain evidence="1 2">DSM 103394</strain>
    </source>
</reference>
<dbReference type="EMBL" id="JAFDST010000005">
    <property type="protein sequence ID" value="MBP1083249.1"/>
    <property type="molecule type" value="Genomic_DNA"/>
</dbReference>
<dbReference type="Proteomes" id="UP000674416">
    <property type="component" value="Unassembled WGS sequence"/>
</dbReference>
<accession>A0ABS4D0V3</accession>
<protein>
    <submittedName>
        <fullName evidence="1">CBS domain-containing protein</fullName>
    </submittedName>
</protein>
<name>A0ABS4D0V3_9BACI</name>
<evidence type="ECO:0000313" key="2">
    <source>
        <dbReference type="Proteomes" id="UP000674416"/>
    </source>
</evidence>
<gene>
    <name evidence="1" type="ORF">JOC74_003763</name>
</gene>
<comment type="caution">
    <text evidence="1">The sequence shown here is derived from an EMBL/GenBank/DDBJ whole genome shotgun (WGS) entry which is preliminary data.</text>
</comment>
<keyword evidence="2" id="KW-1185">Reference proteome</keyword>
<organism evidence="1 2">
    <name type="scientific">Bacillus capparidis</name>
    <dbReference type="NCBI Taxonomy" id="1840411"/>
    <lineage>
        <taxon>Bacteria</taxon>
        <taxon>Bacillati</taxon>
        <taxon>Bacillota</taxon>
        <taxon>Bacilli</taxon>
        <taxon>Bacillales</taxon>
        <taxon>Bacillaceae</taxon>
        <taxon>Bacillus</taxon>
    </lineage>
</organism>
<evidence type="ECO:0000313" key="1">
    <source>
        <dbReference type="EMBL" id="MBP1083249.1"/>
    </source>
</evidence>
<proteinExistence type="predicted"/>